<sequence>MRRDVSRETSVLVIPFDAEQGGLGSGSLSWGDGLAGALVDASASALSALYLCAALPAVSAVVCPVIKR</sequence>
<reference evidence="5 6" key="1">
    <citation type="journal article" date="2018" name="Elife">
        <title>Discovery and characterization of a prevalent human gut bacterial enzyme sufficient for the inactivation of a family of plant toxins.</title>
        <authorList>
            <person name="Koppel N."/>
            <person name="Bisanz J.E."/>
            <person name="Pandelia M.E."/>
            <person name="Turnbaugh P.J."/>
            <person name="Balskus E.P."/>
        </authorList>
    </citation>
    <scope>NUCLEOTIDE SEQUENCE [LARGE SCALE GENOMIC DNA]</scope>
    <source>
        <strain evidence="4 7">16A</strain>
        <strain evidence="3 6">FAA1-1-60AUCSF</strain>
        <strain evidence="2 5">MR1 #12</strain>
    </source>
</reference>
<evidence type="ECO:0000313" key="3">
    <source>
        <dbReference type="EMBL" id="RDB86053.1"/>
    </source>
</evidence>
<dbReference type="Proteomes" id="UP000253915">
    <property type="component" value="Unassembled WGS sequence"/>
</dbReference>
<reference evidence="1 8" key="2">
    <citation type="submission" date="2019-11" db="EMBL/GenBank/DDBJ databases">
        <title>Whole genome shotgun sequencing (WGS) data from Adlercreutzia equolifaciens ResAG-91, Eggerthella lenta MRI-F36, MRI-F37, MRI-F40, ResAG-49, ResAG-88, ResAG-121, ResAG-145, and Gordonibacter sp. ResAG-5, ResAG-26, ResAG-43, ResAG-50, ResAG-59.</title>
        <authorList>
            <person name="Stoll D.A."/>
            <person name="Danylec N."/>
            <person name="Franz C.M.A.P."/>
            <person name="Huch M."/>
        </authorList>
    </citation>
    <scope>NUCLEOTIDE SEQUENCE [LARGE SCALE GENOMIC DNA]</scope>
    <source>
        <strain evidence="1 8">ResAG-88</strain>
    </source>
</reference>
<dbReference type="EMBL" id="WPOM01000003">
    <property type="protein sequence ID" value="MVN31980.1"/>
    <property type="molecule type" value="Genomic_DNA"/>
</dbReference>
<evidence type="ECO:0000313" key="2">
    <source>
        <dbReference type="EMBL" id="RDB79532.1"/>
    </source>
</evidence>
<comment type="caution">
    <text evidence="3">The sequence shown here is derived from an EMBL/GenBank/DDBJ whole genome shotgun (WGS) entry which is preliminary data.</text>
</comment>
<dbReference type="Proteomes" id="UP000253752">
    <property type="component" value="Unassembled WGS sequence"/>
</dbReference>
<evidence type="ECO:0000313" key="7">
    <source>
        <dbReference type="Proteomes" id="UP000253915"/>
    </source>
</evidence>
<evidence type="ECO:0000313" key="6">
    <source>
        <dbReference type="Proteomes" id="UP000253857"/>
    </source>
</evidence>
<evidence type="ECO:0000313" key="5">
    <source>
        <dbReference type="Proteomes" id="UP000253752"/>
    </source>
</evidence>
<evidence type="ECO:0000313" key="8">
    <source>
        <dbReference type="Proteomes" id="UP000436429"/>
    </source>
</evidence>
<dbReference type="EMBL" id="PPUQ01000004">
    <property type="protein sequence ID" value="RDC40276.1"/>
    <property type="molecule type" value="Genomic_DNA"/>
</dbReference>
<evidence type="ECO:0000313" key="4">
    <source>
        <dbReference type="EMBL" id="RDC40276.1"/>
    </source>
</evidence>
<dbReference type="Proteomes" id="UP000253857">
    <property type="component" value="Unassembled WGS sequence"/>
</dbReference>
<dbReference type="EMBL" id="PPTX01000011">
    <property type="protein sequence ID" value="RDB79532.1"/>
    <property type="molecule type" value="Genomic_DNA"/>
</dbReference>
<organism evidence="3 6">
    <name type="scientific">Eggerthella lenta</name>
    <name type="common">Eubacterium lentum</name>
    <dbReference type="NCBI Taxonomy" id="84112"/>
    <lineage>
        <taxon>Bacteria</taxon>
        <taxon>Bacillati</taxon>
        <taxon>Actinomycetota</taxon>
        <taxon>Coriobacteriia</taxon>
        <taxon>Eggerthellales</taxon>
        <taxon>Eggerthellaceae</taxon>
        <taxon>Eggerthella</taxon>
    </lineage>
</organism>
<gene>
    <name evidence="4" type="ORF">C1853_04610</name>
    <name evidence="3" type="ORF">C1871_07215</name>
    <name evidence="2" type="ORF">C1872_08435</name>
    <name evidence="1" type="ORF">GO726_02170</name>
</gene>
<evidence type="ECO:0000313" key="1">
    <source>
        <dbReference type="EMBL" id="MVN31980.1"/>
    </source>
</evidence>
<protein>
    <submittedName>
        <fullName evidence="3">Uncharacterized protein</fullName>
    </submittedName>
</protein>
<proteinExistence type="predicted"/>
<dbReference type="EMBL" id="PPTY01000009">
    <property type="protein sequence ID" value="RDB86053.1"/>
    <property type="molecule type" value="Genomic_DNA"/>
</dbReference>
<dbReference type="Proteomes" id="UP000436429">
    <property type="component" value="Unassembled WGS sequence"/>
</dbReference>
<dbReference type="AlphaFoldDB" id="A0A369N6U8"/>
<name>A0A369N6U8_EGGLN</name>
<accession>A0A369N6U8</accession>